<dbReference type="GO" id="GO:0005737">
    <property type="term" value="C:cytoplasm"/>
    <property type="evidence" value="ECO:0007669"/>
    <property type="project" value="UniProtKB-ARBA"/>
</dbReference>
<dbReference type="InterPro" id="IPR045099">
    <property type="entry name" value="PITH1-like"/>
</dbReference>
<organism evidence="3 4">
    <name type="scientific">Diploscapter pachys</name>
    <dbReference type="NCBI Taxonomy" id="2018661"/>
    <lineage>
        <taxon>Eukaryota</taxon>
        <taxon>Metazoa</taxon>
        <taxon>Ecdysozoa</taxon>
        <taxon>Nematoda</taxon>
        <taxon>Chromadorea</taxon>
        <taxon>Rhabditida</taxon>
        <taxon>Rhabditina</taxon>
        <taxon>Rhabditomorpha</taxon>
        <taxon>Rhabditoidea</taxon>
        <taxon>Rhabditidae</taxon>
        <taxon>Diploscapter</taxon>
    </lineage>
</organism>
<dbReference type="PANTHER" id="PTHR12175:SF1">
    <property type="entry name" value="PITH DOMAIN-CONTAINING PROTEIN 1"/>
    <property type="match status" value="1"/>
</dbReference>
<protein>
    <recommendedName>
        <fullName evidence="2">PITH domain-containing protein</fullName>
    </recommendedName>
</protein>
<dbReference type="PANTHER" id="PTHR12175">
    <property type="entry name" value="AD039 HT014 THIOREDOXIN FAMILY TRP26"/>
    <property type="match status" value="1"/>
</dbReference>
<dbReference type="InterPro" id="IPR037047">
    <property type="entry name" value="PITH_dom_sf"/>
</dbReference>
<evidence type="ECO:0000256" key="1">
    <source>
        <dbReference type="ARBA" id="ARBA00025788"/>
    </source>
</evidence>
<comment type="similarity">
    <text evidence="1">Belongs to the PITHD1 family.</text>
</comment>
<comment type="caution">
    <text evidence="3">The sequence shown here is derived from an EMBL/GenBank/DDBJ whole genome shotgun (WGS) entry which is preliminary data.</text>
</comment>
<feature type="domain" description="PITH" evidence="2">
    <location>
        <begin position="22"/>
        <end position="194"/>
    </location>
</feature>
<reference evidence="3 4" key="1">
    <citation type="journal article" date="2017" name="Curr. Biol.">
        <title>Genome architecture and evolution of a unichromosomal asexual nematode.</title>
        <authorList>
            <person name="Fradin H."/>
            <person name="Zegar C."/>
            <person name="Gutwein M."/>
            <person name="Lucas J."/>
            <person name="Kovtun M."/>
            <person name="Corcoran D."/>
            <person name="Baugh L.R."/>
            <person name="Kiontke K."/>
            <person name="Gunsalus K."/>
            <person name="Fitch D.H."/>
            <person name="Piano F."/>
        </authorList>
    </citation>
    <scope>NUCLEOTIDE SEQUENCE [LARGE SCALE GENOMIC DNA]</scope>
    <source>
        <strain evidence="3">PF1309</strain>
    </source>
</reference>
<dbReference type="Gene3D" id="2.60.120.470">
    <property type="entry name" value="PITH domain"/>
    <property type="match status" value="1"/>
</dbReference>
<proteinExistence type="inferred from homology"/>
<dbReference type="GO" id="GO:0005634">
    <property type="term" value="C:nucleus"/>
    <property type="evidence" value="ECO:0007669"/>
    <property type="project" value="TreeGrafter"/>
</dbReference>
<evidence type="ECO:0000313" key="4">
    <source>
        <dbReference type="Proteomes" id="UP000218231"/>
    </source>
</evidence>
<sequence>MCDHGHSGDGHGHGEGCSHEALEQQPLVFDYNLYQYIVLEQINTLNESRDGDGKLVFKSMDSKNDRAKFVESDADAELLFNIPFSAHVRLTGLCISGDQDASHPARVKLYKDRPAMSFDDCSAEPEQMIDVKQDPAGEVDYPLKTAKFNNVSHLSIFIERNFGADETKVYYIGLRGEYQQDILRGKVPITTYELNPNMADHKGEIPEAIGKTLF</sequence>
<dbReference type="EMBL" id="LIAE01010459">
    <property type="protein sequence ID" value="PAV60605.1"/>
    <property type="molecule type" value="Genomic_DNA"/>
</dbReference>
<dbReference type="InterPro" id="IPR008979">
    <property type="entry name" value="Galactose-bd-like_sf"/>
</dbReference>
<name>A0A2A2JG15_9BILA</name>
<dbReference type="InterPro" id="IPR010400">
    <property type="entry name" value="PITH_dom"/>
</dbReference>
<dbReference type="AlphaFoldDB" id="A0A2A2JG15"/>
<keyword evidence="4" id="KW-1185">Reference proteome</keyword>
<dbReference type="Proteomes" id="UP000218231">
    <property type="component" value="Unassembled WGS sequence"/>
</dbReference>
<dbReference type="Pfam" id="PF06201">
    <property type="entry name" value="PITH"/>
    <property type="match status" value="1"/>
</dbReference>
<accession>A0A2A2JG15</accession>
<dbReference type="OrthoDB" id="2635at2759"/>
<evidence type="ECO:0000313" key="3">
    <source>
        <dbReference type="EMBL" id="PAV60605.1"/>
    </source>
</evidence>
<dbReference type="SUPFAM" id="SSF49785">
    <property type="entry name" value="Galactose-binding domain-like"/>
    <property type="match status" value="1"/>
</dbReference>
<dbReference type="PROSITE" id="PS51532">
    <property type="entry name" value="PITH"/>
    <property type="match status" value="1"/>
</dbReference>
<gene>
    <name evidence="3" type="ORF">WR25_17991</name>
</gene>
<evidence type="ECO:0000259" key="2">
    <source>
        <dbReference type="PROSITE" id="PS51532"/>
    </source>
</evidence>